<evidence type="ECO:0000256" key="1">
    <source>
        <dbReference type="SAM" id="Phobius"/>
    </source>
</evidence>
<feature type="transmembrane region" description="Helical" evidence="1">
    <location>
        <begin position="6"/>
        <end position="28"/>
    </location>
</feature>
<protein>
    <submittedName>
        <fullName evidence="2">Uncharacterized protein</fullName>
    </submittedName>
</protein>
<keyword evidence="1" id="KW-0472">Membrane</keyword>
<name>A0A8J2JGJ1_9HEXA</name>
<evidence type="ECO:0000313" key="2">
    <source>
        <dbReference type="EMBL" id="CAG7719261.1"/>
    </source>
</evidence>
<reference evidence="2" key="1">
    <citation type="submission" date="2021-06" db="EMBL/GenBank/DDBJ databases">
        <authorList>
            <person name="Hodson N. C."/>
            <person name="Mongue J. A."/>
            <person name="Jaron S. K."/>
        </authorList>
    </citation>
    <scope>NUCLEOTIDE SEQUENCE</scope>
</reference>
<dbReference type="EMBL" id="CAJVCH010060042">
    <property type="protein sequence ID" value="CAG7719261.1"/>
    <property type="molecule type" value="Genomic_DNA"/>
</dbReference>
<dbReference type="AlphaFoldDB" id="A0A8J2JGJ1"/>
<gene>
    <name evidence="2" type="ORF">AFUS01_LOCUS8595</name>
</gene>
<comment type="caution">
    <text evidence="2">The sequence shown here is derived from an EMBL/GenBank/DDBJ whole genome shotgun (WGS) entry which is preliminary data.</text>
</comment>
<organism evidence="2 3">
    <name type="scientific">Allacma fusca</name>
    <dbReference type="NCBI Taxonomy" id="39272"/>
    <lineage>
        <taxon>Eukaryota</taxon>
        <taxon>Metazoa</taxon>
        <taxon>Ecdysozoa</taxon>
        <taxon>Arthropoda</taxon>
        <taxon>Hexapoda</taxon>
        <taxon>Collembola</taxon>
        <taxon>Symphypleona</taxon>
        <taxon>Sminthuridae</taxon>
        <taxon>Allacma</taxon>
    </lineage>
</organism>
<accession>A0A8J2JGJ1</accession>
<proteinExistence type="predicted"/>
<keyword evidence="3" id="KW-1185">Reference proteome</keyword>
<dbReference type="Proteomes" id="UP000708208">
    <property type="component" value="Unassembled WGS sequence"/>
</dbReference>
<keyword evidence="1" id="KW-1133">Transmembrane helix</keyword>
<evidence type="ECO:0000313" key="3">
    <source>
        <dbReference type="Proteomes" id="UP000708208"/>
    </source>
</evidence>
<sequence>MLNSEASKWAIFAIAMTLQSLLYSYLICHSNEHPVFSPQYLPVNRSAHKFSYKRATNTAEIQLAYSENITAMYPENLVN</sequence>
<keyword evidence="1" id="KW-0812">Transmembrane</keyword>